<feature type="transmembrane region" description="Helical" evidence="1">
    <location>
        <begin position="12"/>
        <end position="31"/>
    </location>
</feature>
<comment type="caution">
    <text evidence="2">The sequence shown here is derived from an EMBL/GenBank/DDBJ whole genome shotgun (WGS) entry which is preliminary data.</text>
</comment>
<gene>
    <name evidence="2" type="ORF">HV819_09705</name>
</gene>
<organism evidence="2 3">
    <name type="scientific">Anaerococcus faecalis</name>
    <dbReference type="NCBI Taxonomy" id="2742993"/>
    <lineage>
        <taxon>Bacteria</taxon>
        <taxon>Bacillati</taxon>
        <taxon>Bacillota</taxon>
        <taxon>Tissierellia</taxon>
        <taxon>Tissierellales</taxon>
        <taxon>Peptoniphilaceae</taxon>
        <taxon>Anaerococcus</taxon>
    </lineage>
</organism>
<protein>
    <submittedName>
        <fullName evidence="2">Uncharacterized protein</fullName>
    </submittedName>
</protein>
<dbReference type="RefSeq" id="WP_176270083.1">
    <property type="nucleotide sequence ID" value="NZ_JABVBA010000011.1"/>
</dbReference>
<accession>A0ABX2NC14</accession>
<keyword evidence="3" id="KW-1185">Reference proteome</keyword>
<evidence type="ECO:0000256" key="1">
    <source>
        <dbReference type="SAM" id="Phobius"/>
    </source>
</evidence>
<name>A0ABX2NC14_9FIRM</name>
<dbReference type="Proteomes" id="UP000540919">
    <property type="component" value="Unassembled WGS sequence"/>
</dbReference>
<reference evidence="2 3" key="1">
    <citation type="submission" date="2020-06" db="EMBL/GenBank/DDBJ databases">
        <title>Anaerococcus sp. nov., isolated form swine feces.</title>
        <authorList>
            <person name="Yu S."/>
        </authorList>
    </citation>
    <scope>NUCLEOTIDE SEQUENCE [LARGE SCALE GENOMIC DNA]</scope>
    <source>
        <strain evidence="2 3">AGMB00486</strain>
    </source>
</reference>
<evidence type="ECO:0000313" key="3">
    <source>
        <dbReference type="Proteomes" id="UP000540919"/>
    </source>
</evidence>
<dbReference type="EMBL" id="JABVBA010000011">
    <property type="protein sequence ID" value="NVF12228.1"/>
    <property type="molecule type" value="Genomic_DNA"/>
</dbReference>
<keyword evidence="1" id="KW-0812">Transmembrane</keyword>
<keyword evidence="1" id="KW-1133">Transmembrane helix</keyword>
<feature type="transmembrane region" description="Helical" evidence="1">
    <location>
        <begin position="37"/>
        <end position="57"/>
    </location>
</feature>
<proteinExistence type="predicted"/>
<sequence length="87" mass="10168">MIELSNKGNFLLFFIKSILTAIVFVLVSNLFNLPNQAKIIVFVLIFIMANFFQALIIKHTRKDELENLKKEQIKIQVEIFKLSKDLK</sequence>
<evidence type="ECO:0000313" key="2">
    <source>
        <dbReference type="EMBL" id="NVF12228.1"/>
    </source>
</evidence>
<keyword evidence="1" id="KW-0472">Membrane</keyword>